<dbReference type="PANTHER" id="PTHR30250">
    <property type="entry name" value="PST FAMILY PREDICTED COLANIC ACID TRANSPORTER"/>
    <property type="match status" value="1"/>
</dbReference>
<feature type="transmembrane region" description="Helical" evidence="7">
    <location>
        <begin position="84"/>
        <end position="106"/>
    </location>
</feature>
<dbReference type="InterPro" id="IPR050833">
    <property type="entry name" value="Poly_Biosynth_Transport"/>
</dbReference>
<dbReference type="CDD" id="cd13127">
    <property type="entry name" value="MATE_tuaB_like"/>
    <property type="match status" value="1"/>
</dbReference>
<evidence type="ECO:0000313" key="8">
    <source>
        <dbReference type="EMBL" id="MBB3134448.1"/>
    </source>
</evidence>
<keyword evidence="3" id="KW-1003">Cell membrane</keyword>
<feature type="transmembrane region" description="Helical" evidence="7">
    <location>
        <begin position="441"/>
        <end position="466"/>
    </location>
</feature>
<name>A0A3R9AWF6_9HYPH</name>
<sequence>MSSVSQRTATASIWTISGKFLARLLDFISLLVLARLLSPADFGLVAIATSVLVIVEAVLDLPLTQALMRQPSPSDEMFATAFTLSLLRGAAIGLLMIVIAWPMALIYHDTRLFALVAVLSIAPAMRSMISPRMVLFMQRFDFKREFALDLITKGSTLLFGVGVAVTTGSYWGLAIGAVAGPTAAMITSYVFAPMRPAFSLSEWKHFQDMISWNTVSQVLSSINWQLDRLLLPRFSGLSIFGAFSVADNIAGIPYQTFVGPLLRPLMAAFSVVEDRRNLVAAYLKATNAITFVAAPVLIALAFLAEPTVRLLVGEKWASAAPILQWLCLVSLLGLPTNMMPPLAMVLNNTRYLALRMFIEFAVRVPVTILGIAYFQVAGALGARIVAILVAYAASLIITRRLIGASFAAQLSSFSRPLIASLPMIAFLLWVEPTLADMPAGLNLVVGLALCGGAAAAIFWGFALLVWQIVGRPDGIETIVVQRLMPRRNGVLTS</sequence>
<comment type="subcellular location">
    <subcellularLocation>
        <location evidence="1">Cell membrane</location>
        <topology evidence="1">Multi-pass membrane protein</topology>
    </subcellularLocation>
</comment>
<keyword evidence="11" id="KW-1185">Reference proteome</keyword>
<feature type="transmembrane region" description="Helical" evidence="7">
    <location>
        <begin position="20"/>
        <end position="38"/>
    </location>
</feature>
<dbReference type="Pfam" id="PF13440">
    <property type="entry name" value="Polysacc_synt_3"/>
    <property type="match status" value="1"/>
</dbReference>
<evidence type="ECO:0000256" key="4">
    <source>
        <dbReference type="ARBA" id="ARBA00022692"/>
    </source>
</evidence>
<gene>
    <name evidence="9" type="ORF">EFD55_11455</name>
    <name evidence="8" type="ORF">FHS26_002178</name>
</gene>
<dbReference type="GO" id="GO:0005886">
    <property type="term" value="C:plasma membrane"/>
    <property type="evidence" value="ECO:0007669"/>
    <property type="project" value="UniProtKB-SubCell"/>
</dbReference>
<reference evidence="9 10" key="1">
    <citation type="submission" date="2018-11" db="EMBL/GenBank/DDBJ databases">
        <authorList>
            <person name="Huo Y."/>
        </authorList>
    </citation>
    <scope>NUCLEOTIDE SEQUENCE [LARGE SCALE GENOMIC DNA]</scope>
    <source>
        <strain evidence="9 10">DSM 30132</strain>
    </source>
</reference>
<dbReference type="OrthoDB" id="7605542at2"/>
<evidence type="ECO:0000256" key="5">
    <source>
        <dbReference type="ARBA" id="ARBA00022989"/>
    </source>
</evidence>
<evidence type="ECO:0000256" key="2">
    <source>
        <dbReference type="ARBA" id="ARBA00007430"/>
    </source>
</evidence>
<protein>
    <submittedName>
        <fullName evidence="9">Lipopolysaccharide biosynthesis protein</fullName>
    </submittedName>
    <submittedName>
        <fullName evidence="8">O-antigen/teichoic acid export membrane protein</fullName>
    </submittedName>
</protein>
<keyword evidence="6 7" id="KW-0472">Membrane</keyword>
<feature type="transmembrane region" description="Helical" evidence="7">
    <location>
        <begin position="380"/>
        <end position="398"/>
    </location>
</feature>
<evidence type="ECO:0000313" key="9">
    <source>
        <dbReference type="EMBL" id="RSB79633.1"/>
    </source>
</evidence>
<organism evidence="9 10">
    <name type="scientific">Rhizobium pisi</name>
    <dbReference type="NCBI Taxonomy" id="574561"/>
    <lineage>
        <taxon>Bacteria</taxon>
        <taxon>Pseudomonadati</taxon>
        <taxon>Pseudomonadota</taxon>
        <taxon>Alphaproteobacteria</taxon>
        <taxon>Hyphomicrobiales</taxon>
        <taxon>Rhizobiaceae</taxon>
        <taxon>Rhizobium/Agrobacterium group</taxon>
        <taxon>Rhizobium</taxon>
    </lineage>
</organism>
<comment type="similarity">
    <text evidence="2">Belongs to the polysaccharide synthase family.</text>
</comment>
<dbReference type="EMBL" id="RJJT01000007">
    <property type="protein sequence ID" value="RSB79633.1"/>
    <property type="molecule type" value="Genomic_DNA"/>
</dbReference>
<feature type="transmembrane region" description="Helical" evidence="7">
    <location>
        <begin position="285"/>
        <end position="304"/>
    </location>
</feature>
<dbReference type="PANTHER" id="PTHR30250:SF10">
    <property type="entry name" value="LIPOPOLYSACCHARIDE BIOSYNTHESIS PROTEIN WZXC"/>
    <property type="match status" value="1"/>
</dbReference>
<evidence type="ECO:0000256" key="1">
    <source>
        <dbReference type="ARBA" id="ARBA00004651"/>
    </source>
</evidence>
<feature type="transmembrane region" description="Helical" evidence="7">
    <location>
        <begin position="356"/>
        <end position="374"/>
    </location>
</feature>
<feature type="transmembrane region" description="Helical" evidence="7">
    <location>
        <begin position="316"/>
        <end position="335"/>
    </location>
</feature>
<dbReference type="RefSeq" id="WP_125845155.1">
    <property type="nucleotide sequence ID" value="NZ_JACHXH010000006.1"/>
</dbReference>
<proteinExistence type="inferred from homology"/>
<evidence type="ECO:0000256" key="3">
    <source>
        <dbReference type="ARBA" id="ARBA00022475"/>
    </source>
</evidence>
<evidence type="ECO:0000313" key="10">
    <source>
        <dbReference type="Proteomes" id="UP000277279"/>
    </source>
</evidence>
<evidence type="ECO:0000256" key="7">
    <source>
        <dbReference type="SAM" id="Phobius"/>
    </source>
</evidence>
<keyword evidence="5 7" id="KW-1133">Transmembrane helix</keyword>
<reference evidence="8 11" key="2">
    <citation type="submission" date="2020-08" db="EMBL/GenBank/DDBJ databases">
        <title>Genomic Encyclopedia of Type Strains, Phase III (KMG-III): the genomes of soil and plant-associated and newly described type strains.</title>
        <authorList>
            <person name="Whitman W."/>
        </authorList>
    </citation>
    <scope>NUCLEOTIDE SEQUENCE [LARGE SCALE GENOMIC DNA]</scope>
    <source>
        <strain evidence="8 11">CECT 4113</strain>
    </source>
</reference>
<dbReference type="EMBL" id="JACHXH010000006">
    <property type="protein sequence ID" value="MBB3134448.1"/>
    <property type="molecule type" value="Genomic_DNA"/>
</dbReference>
<feature type="transmembrane region" description="Helical" evidence="7">
    <location>
        <begin position="44"/>
        <end position="63"/>
    </location>
</feature>
<dbReference type="AlphaFoldDB" id="A0A3R9AWF6"/>
<accession>A0A3R9AWF6</accession>
<feature type="transmembrane region" description="Helical" evidence="7">
    <location>
        <begin position="112"/>
        <end position="134"/>
    </location>
</feature>
<comment type="caution">
    <text evidence="9">The sequence shown here is derived from an EMBL/GenBank/DDBJ whole genome shotgun (WGS) entry which is preliminary data.</text>
</comment>
<evidence type="ECO:0000256" key="6">
    <source>
        <dbReference type="ARBA" id="ARBA00023136"/>
    </source>
</evidence>
<dbReference type="Proteomes" id="UP000277279">
    <property type="component" value="Unassembled WGS sequence"/>
</dbReference>
<keyword evidence="4 7" id="KW-0812">Transmembrane</keyword>
<dbReference type="Proteomes" id="UP000518315">
    <property type="component" value="Unassembled WGS sequence"/>
</dbReference>
<feature type="transmembrane region" description="Helical" evidence="7">
    <location>
        <begin position="410"/>
        <end position="429"/>
    </location>
</feature>
<evidence type="ECO:0000313" key="11">
    <source>
        <dbReference type="Proteomes" id="UP000518315"/>
    </source>
</evidence>